<dbReference type="EMBL" id="BK035228">
    <property type="protein sequence ID" value="DAG87132.1"/>
    <property type="molecule type" value="Genomic_DNA"/>
</dbReference>
<organism evidence="2">
    <name type="scientific">Ackermannviridae sp</name>
    <dbReference type="NCBI Taxonomy" id="2831612"/>
    <lineage>
        <taxon>Viruses</taxon>
        <taxon>Duplodnaviria</taxon>
        <taxon>Heunggongvirae</taxon>
        <taxon>Uroviricota</taxon>
        <taxon>Caudoviricetes</taxon>
        <taxon>Pantevenvirales</taxon>
        <taxon>Ackermannviridae</taxon>
    </lineage>
</organism>
<reference evidence="2" key="1">
    <citation type="journal article" date="2021" name="Proc. Natl. Acad. Sci. U.S.A.">
        <title>A Catalog of Tens of Thousands of Viruses from Human Metagenomes Reveals Hidden Associations with Chronic Diseases.</title>
        <authorList>
            <person name="Tisza M.J."/>
            <person name="Buck C.B."/>
        </authorList>
    </citation>
    <scope>NUCLEOTIDE SEQUENCE</scope>
    <source>
        <strain evidence="2">Ct2yr23</strain>
    </source>
</reference>
<evidence type="ECO:0000313" key="2">
    <source>
        <dbReference type="EMBL" id="DAG87132.1"/>
    </source>
</evidence>
<feature type="compositionally biased region" description="Low complexity" evidence="1">
    <location>
        <begin position="181"/>
        <end position="194"/>
    </location>
</feature>
<name>A0A8S5VJ32_9CAUD</name>
<proteinExistence type="predicted"/>
<evidence type="ECO:0000256" key="1">
    <source>
        <dbReference type="SAM" id="MobiDB-lite"/>
    </source>
</evidence>
<feature type="region of interest" description="Disordered" evidence="1">
    <location>
        <begin position="181"/>
        <end position="200"/>
    </location>
</feature>
<accession>A0A8S5VJ32</accession>
<protein>
    <submittedName>
        <fullName evidence="2">Uncharacterized protein</fullName>
    </submittedName>
</protein>
<sequence>MVSFYRFKRKRHGDPGCVPGEAAAIFRYRHITIHSKRIPQIIFFNNDIGVILSYIGVCVPLNALGVQVHAVSHVTSDLHATVGDCLPVYRGVKLPVMAHGVVPLLLKVSRDFVCAWAGTIFHGRCRRGCARIQTRCYHEGINRRYCNGTERPFLYARHAFGGWVLALLICAISKAHDKPGNNNNPSKSNHCNHPLYKEVR</sequence>